<evidence type="ECO:0000313" key="8">
    <source>
        <dbReference type="EMBL" id="PKA51840.1"/>
    </source>
</evidence>
<sequence length="268" mass="30762">MEAPINSYEEIRRKRVEENVKKLEGFGIAKISKSLMEVARSETKLLKIHTSSVSKKMQETSELRRSSRARNLVPSYSDDVGDIGLRSHIRRRLCDSMGREYNGRMASYEERVHAVKKAEMLLSQVASDHPSFVKSMVRSHVSSCFWLGLPTKFCKDHLPQKEITMVLEDEKGEEREAIYIGRRTGLSGGWKSFAVHHELEDGDAIIFKLIEPTRFKIYIVKAIDGPSKADEFQTSIVLPSSKQFQDKGPRNKPRNARKRKQRRPRSSN</sequence>
<dbReference type="SUPFAM" id="SSF101936">
    <property type="entry name" value="DNA-binding pseudobarrel domain"/>
    <property type="match status" value="1"/>
</dbReference>
<dbReference type="Pfam" id="PF02362">
    <property type="entry name" value="B3"/>
    <property type="match status" value="1"/>
</dbReference>
<organism evidence="8 9">
    <name type="scientific">Apostasia shenzhenica</name>
    <dbReference type="NCBI Taxonomy" id="1088818"/>
    <lineage>
        <taxon>Eukaryota</taxon>
        <taxon>Viridiplantae</taxon>
        <taxon>Streptophyta</taxon>
        <taxon>Embryophyta</taxon>
        <taxon>Tracheophyta</taxon>
        <taxon>Spermatophyta</taxon>
        <taxon>Magnoliopsida</taxon>
        <taxon>Liliopsida</taxon>
        <taxon>Asparagales</taxon>
        <taxon>Orchidaceae</taxon>
        <taxon>Apostasioideae</taxon>
        <taxon>Apostasia</taxon>
    </lineage>
</organism>
<feature type="domain" description="TF-B3" evidence="7">
    <location>
        <begin position="132"/>
        <end position="223"/>
    </location>
</feature>
<dbReference type="EMBL" id="KZ452012">
    <property type="protein sequence ID" value="PKA51840.1"/>
    <property type="molecule type" value="Genomic_DNA"/>
</dbReference>
<protein>
    <submittedName>
        <fullName evidence="8">B3 domain-containing protein</fullName>
    </submittedName>
</protein>
<feature type="compositionally biased region" description="Basic residues" evidence="6">
    <location>
        <begin position="250"/>
        <end position="268"/>
    </location>
</feature>
<gene>
    <name evidence="8" type="ORF">AXF42_Ash008069</name>
</gene>
<keyword evidence="9" id="KW-1185">Reference proteome</keyword>
<keyword evidence="5" id="KW-0539">Nucleus</keyword>
<evidence type="ECO:0000256" key="4">
    <source>
        <dbReference type="ARBA" id="ARBA00023163"/>
    </source>
</evidence>
<comment type="subcellular location">
    <subcellularLocation>
        <location evidence="1">Nucleus</location>
    </subcellularLocation>
</comment>
<dbReference type="PANTHER" id="PTHR31391:SF3">
    <property type="entry name" value="B3 DOMAIN-CONTAINING PROTEIN OS05G0481400"/>
    <property type="match status" value="1"/>
</dbReference>
<dbReference type="InterPro" id="IPR003340">
    <property type="entry name" value="B3_DNA-bd"/>
</dbReference>
<proteinExistence type="predicted"/>
<dbReference type="InterPro" id="IPR044837">
    <property type="entry name" value="REM16-like"/>
</dbReference>
<evidence type="ECO:0000256" key="6">
    <source>
        <dbReference type="SAM" id="MobiDB-lite"/>
    </source>
</evidence>
<keyword evidence="2" id="KW-0805">Transcription regulation</keyword>
<dbReference type="Gene3D" id="2.40.330.10">
    <property type="entry name" value="DNA-binding pseudobarrel domain"/>
    <property type="match status" value="1"/>
</dbReference>
<dbReference type="OrthoDB" id="1909330at2759"/>
<dbReference type="STRING" id="1088818.A0A2I0A8F5"/>
<evidence type="ECO:0000256" key="3">
    <source>
        <dbReference type="ARBA" id="ARBA00023125"/>
    </source>
</evidence>
<dbReference type="InterPro" id="IPR015300">
    <property type="entry name" value="DNA-bd_pseudobarrel_sf"/>
</dbReference>
<dbReference type="PANTHER" id="PTHR31391">
    <property type="entry name" value="B3 DOMAIN-CONTAINING PROTEIN OS11G0197600-RELATED"/>
    <property type="match status" value="1"/>
</dbReference>
<dbReference type="GO" id="GO:0005634">
    <property type="term" value="C:nucleus"/>
    <property type="evidence" value="ECO:0007669"/>
    <property type="project" value="UniProtKB-SubCell"/>
</dbReference>
<dbReference type="AlphaFoldDB" id="A0A2I0A8F5"/>
<dbReference type="SMART" id="SM01019">
    <property type="entry name" value="B3"/>
    <property type="match status" value="1"/>
</dbReference>
<reference evidence="8 9" key="1">
    <citation type="journal article" date="2017" name="Nature">
        <title>The Apostasia genome and the evolution of orchids.</title>
        <authorList>
            <person name="Zhang G.Q."/>
            <person name="Liu K.W."/>
            <person name="Li Z."/>
            <person name="Lohaus R."/>
            <person name="Hsiao Y.Y."/>
            <person name="Niu S.C."/>
            <person name="Wang J.Y."/>
            <person name="Lin Y.C."/>
            <person name="Xu Q."/>
            <person name="Chen L.J."/>
            <person name="Yoshida K."/>
            <person name="Fujiwara S."/>
            <person name="Wang Z.W."/>
            <person name="Zhang Y.Q."/>
            <person name="Mitsuda N."/>
            <person name="Wang M."/>
            <person name="Liu G.H."/>
            <person name="Pecoraro L."/>
            <person name="Huang H.X."/>
            <person name="Xiao X.J."/>
            <person name="Lin M."/>
            <person name="Wu X.Y."/>
            <person name="Wu W.L."/>
            <person name="Chen Y.Y."/>
            <person name="Chang S.B."/>
            <person name="Sakamoto S."/>
            <person name="Ohme-Takagi M."/>
            <person name="Yagi M."/>
            <person name="Zeng S.J."/>
            <person name="Shen C.Y."/>
            <person name="Yeh C.M."/>
            <person name="Luo Y.B."/>
            <person name="Tsai W.C."/>
            <person name="Van de Peer Y."/>
            <person name="Liu Z.J."/>
        </authorList>
    </citation>
    <scope>NUCLEOTIDE SEQUENCE [LARGE SCALE GENOMIC DNA]</scope>
    <source>
        <strain evidence="9">cv. Shenzhen</strain>
        <tissue evidence="8">Stem</tissue>
    </source>
</reference>
<name>A0A2I0A8F5_9ASPA</name>
<dbReference type="CDD" id="cd10017">
    <property type="entry name" value="B3_DNA"/>
    <property type="match status" value="1"/>
</dbReference>
<evidence type="ECO:0000256" key="5">
    <source>
        <dbReference type="ARBA" id="ARBA00023242"/>
    </source>
</evidence>
<dbReference type="GO" id="GO:0003677">
    <property type="term" value="F:DNA binding"/>
    <property type="evidence" value="ECO:0007669"/>
    <property type="project" value="UniProtKB-KW"/>
</dbReference>
<dbReference type="PROSITE" id="PS50863">
    <property type="entry name" value="B3"/>
    <property type="match status" value="1"/>
</dbReference>
<evidence type="ECO:0000259" key="7">
    <source>
        <dbReference type="PROSITE" id="PS50863"/>
    </source>
</evidence>
<accession>A0A2I0A8F5</accession>
<keyword evidence="3" id="KW-0238">DNA-binding</keyword>
<dbReference type="Proteomes" id="UP000236161">
    <property type="component" value="Unassembled WGS sequence"/>
</dbReference>
<evidence type="ECO:0000256" key="2">
    <source>
        <dbReference type="ARBA" id="ARBA00023015"/>
    </source>
</evidence>
<keyword evidence="4" id="KW-0804">Transcription</keyword>
<evidence type="ECO:0000313" key="9">
    <source>
        <dbReference type="Proteomes" id="UP000236161"/>
    </source>
</evidence>
<evidence type="ECO:0000256" key="1">
    <source>
        <dbReference type="ARBA" id="ARBA00004123"/>
    </source>
</evidence>
<feature type="region of interest" description="Disordered" evidence="6">
    <location>
        <begin position="239"/>
        <end position="268"/>
    </location>
</feature>